<dbReference type="PANTHER" id="PTHR47053:SF1">
    <property type="entry name" value="MUREIN DD-ENDOPEPTIDASE MEPH-RELATED"/>
    <property type="match status" value="1"/>
</dbReference>
<feature type="signal peptide" evidence="6">
    <location>
        <begin position="1"/>
        <end position="32"/>
    </location>
</feature>
<accession>A0A5Q3QFJ2</accession>
<dbReference type="Proteomes" id="UP000371041">
    <property type="component" value="Chromosome"/>
</dbReference>
<evidence type="ECO:0000313" key="8">
    <source>
        <dbReference type="EMBL" id="QGK70229.1"/>
    </source>
</evidence>
<feature type="coiled-coil region" evidence="5">
    <location>
        <begin position="143"/>
        <end position="205"/>
    </location>
</feature>
<dbReference type="AlphaFoldDB" id="A0A5Q3QFJ2"/>
<gene>
    <name evidence="8" type="ORF">GIY23_12455</name>
</gene>
<dbReference type="EMBL" id="CP045929">
    <property type="protein sequence ID" value="QGK70229.1"/>
    <property type="molecule type" value="Genomic_DNA"/>
</dbReference>
<keyword evidence="4" id="KW-0788">Thiol protease</keyword>
<protein>
    <submittedName>
        <fullName evidence="8">Hydrolase</fullName>
    </submittedName>
</protein>
<proteinExistence type="inferred from homology"/>
<keyword evidence="9" id="KW-1185">Reference proteome</keyword>
<dbReference type="InterPro" id="IPR038765">
    <property type="entry name" value="Papain-like_cys_pep_sf"/>
</dbReference>
<evidence type="ECO:0000313" key="9">
    <source>
        <dbReference type="Proteomes" id="UP000371041"/>
    </source>
</evidence>
<evidence type="ECO:0000256" key="3">
    <source>
        <dbReference type="ARBA" id="ARBA00022801"/>
    </source>
</evidence>
<keyword evidence="3 8" id="KW-0378">Hydrolase</keyword>
<keyword evidence="6" id="KW-0732">Signal</keyword>
<dbReference type="Pfam" id="PF00877">
    <property type="entry name" value="NLPC_P60"/>
    <property type="match status" value="1"/>
</dbReference>
<dbReference type="InterPro" id="IPR051202">
    <property type="entry name" value="Peptidase_C40"/>
</dbReference>
<evidence type="ECO:0000256" key="6">
    <source>
        <dbReference type="SAM" id="SignalP"/>
    </source>
</evidence>
<comment type="similarity">
    <text evidence="1">Belongs to the peptidase C40 family.</text>
</comment>
<evidence type="ECO:0000256" key="2">
    <source>
        <dbReference type="ARBA" id="ARBA00022670"/>
    </source>
</evidence>
<evidence type="ECO:0000256" key="5">
    <source>
        <dbReference type="SAM" id="Coils"/>
    </source>
</evidence>
<dbReference type="Gene3D" id="3.90.1720.10">
    <property type="entry name" value="endopeptidase domain like (from Nostoc punctiforme)"/>
    <property type="match status" value="1"/>
</dbReference>
<dbReference type="PANTHER" id="PTHR47053">
    <property type="entry name" value="MUREIN DD-ENDOPEPTIDASE MEPH-RELATED"/>
    <property type="match status" value="1"/>
</dbReference>
<dbReference type="InterPro" id="IPR000064">
    <property type="entry name" value="NLP_P60_dom"/>
</dbReference>
<dbReference type="PROSITE" id="PS51935">
    <property type="entry name" value="NLPC_P60"/>
    <property type="match status" value="1"/>
</dbReference>
<evidence type="ECO:0000256" key="1">
    <source>
        <dbReference type="ARBA" id="ARBA00007074"/>
    </source>
</evidence>
<feature type="coiled-coil region" evidence="5">
    <location>
        <begin position="41"/>
        <end position="96"/>
    </location>
</feature>
<evidence type="ECO:0000256" key="4">
    <source>
        <dbReference type="ARBA" id="ARBA00022807"/>
    </source>
</evidence>
<dbReference type="RefSeq" id="WP_154076813.1">
    <property type="nucleotide sequence ID" value="NZ_CP045929.1"/>
</dbReference>
<keyword evidence="2" id="KW-0645">Protease</keyword>
<reference evidence="9" key="1">
    <citation type="submission" date="2019-11" db="EMBL/GenBank/DDBJ databases">
        <title>The complete genome sequence of Saccharopolyspora sp. E2A.</title>
        <authorList>
            <person name="Zhang G."/>
        </authorList>
    </citation>
    <scope>NUCLEOTIDE SEQUENCE [LARGE SCALE GENOMIC DNA]</scope>
    <source>
        <strain evidence="9">E2A</strain>
    </source>
</reference>
<dbReference type="SUPFAM" id="SSF54001">
    <property type="entry name" value="Cysteine proteinases"/>
    <property type="match status" value="1"/>
</dbReference>
<organism evidence="8 9">
    <name type="scientific">Allosaccharopolyspora coralli</name>
    <dbReference type="NCBI Taxonomy" id="2665642"/>
    <lineage>
        <taxon>Bacteria</taxon>
        <taxon>Bacillati</taxon>
        <taxon>Actinomycetota</taxon>
        <taxon>Actinomycetes</taxon>
        <taxon>Pseudonocardiales</taxon>
        <taxon>Pseudonocardiaceae</taxon>
        <taxon>Allosaccharopolyspora</taxon>
    </lineage>
</organism>
<sequence length="346" mass="36926">MASHRLKRSMKVALAASAIAMMAGTVAIPAGAQPSDPVEEYQELGAEAANAEEDLADAEMALDTNEAELAKAKSSVAQARQLEDQARRDQERLRGEVDHLTGAAYRGARFNQLTTALSSKSADDFLDQATLLESLAADNRQVLNDFNDAAERAKGAREQAQESELRAQQATDAAAKLVSDVQGRKTDLDGRIEQVRQALNDLNDSDRERLQGPVDTGSYLGPPGAANAALQAALSKRGSDYEWGSKGPTTFDCSGLTQWAYKQAGISIPPSSRTQWTAGKPVSKDQLQPGDLVFYDDGSGDPSQIHHVGMYVGGGKMVDAPTEGQLVDVRSIKGDGHYIGARRIVG</sequence>
<dbReference type="GO" id="GO:0006508">
    <property type="term" value="P:proteolysis"/>
    <property type="evidence" value="ECO:0007669"/>
    <property type="project" value="UniProtKB-KW"/>
</dbReference>
<evidence type="ECO:0000259" key="7">
    <source>
        <dbReference type="PROSITE" id="PS51935"/>
    </source>
</evidence>
<dbReference type="KEGG" id="sace:GIY23_12455"/>
<keyword evidence="5" id="KW-0175">Coiled coil</keyword>
<dbReference type="GO" id="GO:0008234">
    <property type="term" value="F:cysteine-type peptidase activity"/>
    <property type="evidence" value="ECO:0007669"/>
    <property type="project" value="UniProtKB-KW"/>
</dbReference>
<name>A0A5Q3QFJ2_9PSEU</name>
<feature type="chain" id="PRO_5024434578" evidence="6">
    <location>
        <begin position="33"/>
        <end position="346"/>
    </location>
</feature>
<feature type="domain" description="NlpC/P60" evidence="7">
    <location>
        <begin position="223"/>
        <end position="346"/>
    </location>
</feature>